<comment type="subcellular location">
    <subcellularLocation>
        <location evidence="1">Cell membrane</location>
        <topology evidence="1">Multi-pass membrane protein</topology>
    </subcellularLocation>
</comment>
<dbReference type="EMBL" id="QDFT01000073">
    <property type="protein sequence ID" value="PVE58838.1"/>
    <property type="molecule type" value="Genomic_DNA"/>
</dbReference>
<feature type="transmembrane region" description="Helical" evidence="7">
    <location>
        <begin position="124"/>
        <end position="144"/>
    </location>
</feature>
<dbReference type="PANTHER" id="PTHR30250">
    <property type="entry name" value="PST FAMILY PREDICTED COLANIC ACID TRANSPORTER"/>
    <property type="match status" value="1"/>
</dbReference>
<dbReference type="Proteomes" id="UP000244649">
    <property type="component" value="Unassembled WGS sequence"/>
</dbReference>
<organism evidence="8 9">
    <name type="scientific">Microbacterium testaceum</name>
    <name type="common">Aureobacterium testaceum</name>
    <name type="synonym">Brevibacterium testaceum</name>
    <dbReference type="NCBI Taxonomy" id="2033"/>
    <lineage>
        <taxon>Bacteria</taxon>
        <taxon>Bacillati</taxon>
        <taxon>Actinomycetota</taxon>
        <taxon>Actinomycetes</taxon>
        <taxon>Micrococcales</taxon>
        <taxon>Microbacteriaceae</taxon>
        <taxon>Microbacterium</taxon>
    </lineage>
</organism>
<evidence type="ECO:0000256" key="6">
    <source>
        <dbReference type="ARBA" id="ARBA00023136"/>
    </source>
</evidence>
<evidence type="ECO:0000256" key="3">
    <source>
        <dbReference type="ARBA" id="ARBA00022475"/>
    </source>
</evidence>
<name>A0A2T7VR60_MICTE</name>
<sequence>MSLSQLGASKSVPDGLSGRAARGGVLTIGGQAGRVLIQFLGLVVLSRILPPESFGVYAVVAAVFALGELLRDFGLTNAAIRSEHLSRRTASNVFWLSLVIGTALALLVALAALALFVSGGASDLSLALALLGFCFFINAAQSIYQILLVRGLRFGALALTDVTSQIIGLAVAILTALSGFGLWSLMAQLFAISATLLGARILAVQWIPSWPSRDPSIKPMLGFGANVAGAQVLGYVANNADTFSLSVLQGPVTLGFYSRAFQLLTVPMNQILSPLTNVFLPILSQAAGDRQRFSGAIQRTLFTVGLPSLTLLIIMSTQANAIVSIALGEQWRPSSGVLAILAIGGCFQVFGFAGFWVFLSAGLGSELLRYNLLTKPLTAVLVATGASLGAEGAASGYALGLFLSWPLCYLWLAKRGHAPVVPAFRSSAVLTLSGILAFLVGFVLASATAQLPLIISLLIGAAGVFVSLVGSLMAWPLGRIGLADSIRT</sequence>
<keyword evidence="5 7" id="KW-1133">Transmembrane helix</keyword>
<feature type="transmembrane region" description="Helical" evidence="7">
    <location>
        <begin position="93"/>
        <end position="118"/>
    </location>
</feature>
<feature type="transmembrane region" description="Helical" evidence="7">
    <location>
        <begin position="300"/>
        <end position="325"/>
    </location>
</feature>
<feature type="non-terminal residue" evidence="8">
    <location>
        <position position="488"/>
    </location>
</feature>
<feature type="transmembrane region" description="Helical" evidence="7">
    <location>
        <begin position="453"/>
        <end position="477"/>
    </location>
</feature>
<reference evidence="8 9" key="1">
    <citation type="submission" date="2018-04" db="EMBL/GenBank/DDBJ databases">
        <authorList>
            <person name="Go L.Y."/>
            <person name="Mitchell J.A."/>
        </authorList>
    </citation>
    <scope>NUCLEOTIDE SEQUENCE [LARGE SCALE GENOMIC DNA]</scope>
    <source>
        <strain evidence="8 9">TPD7010</strain>
    </source>
</reference>
<keyword evidence="4 7" id="KW-0812">Transmembrane</keyword>
<comment type="similarity">
    <text evidence="2">Belongs to the polysaccharide synthase family.</text>
</comment>
<comment type="caution">
    <text evidence="8">The sequence shown here is derived from an EMBL/GenBank/DDBJ whole genome shotgun (WGS) entry which is preliminary data.</text>
</comment>
<evidence type="ECO:0000256" key="5">
    <source>
        <dbReference type="ARBA" id="ARBA00022989"/>
    </source>
</evidence>
<evidence type="ECO:0000256" key="1">
    <source>
        <dbReference type="ARBA" id="ARBA00004651"/>
    </source>
</evidence>
<keyword evidence="3" id="KW-1003">Cell membrane</keyword>
<evidence type="ECO:0000313" key="8">
    <source>
        <dbReference type="EMBL" id="PVE58838.1"/>
    </source>
</evidence>
<dbReference type="InterPro" id="IPR050833">
    <property type="entry name" value="Poly_Biosynth_Transport"/>
</dbReference>
<keyword evidence="6 7" id="KW-0472">Membrane</keyword>
<dbReference type="AlphaFoldDB" id="A0A2T7VR60"/>
<evidence type="ECO:0008006" key="10">
    <source>
        <dbReference type="Google" id="ProtNLM"/>
    </source>
</evidence>
<proteinExistence type="inferred from homology"/>
<dbReference type="GO" id="GO:0005886">
    <property type="term" value="C:plasma membrane"/>
    <property type="evidence" value="ECO:0007669"/>
    <property type="project" value="UniProtKB-SubCell"/>
</dbReference>
<evidence type="ECO:0000256" key="4">
    <source>
        <dbReference type="ARBA" id="ARBA00022692"/>
    </source>
</evidence>
<gene>
    <name evidence="8" type="ORF">DC432_15420</name>
</gene>
<protein>
    <recommendedName>
        <fullName evidence="10">Lipopolysaccharide biosynthesis protein</fullName>
    </recommendedName>
</protein>
<feature type="transmembrane region" description="Helical" evidence="7">
    <location>
        <begin position="424"/>
        <end position="447"/>
    </location>
</feature>
<feature type="transmembrane region" description="Helical" evidence="7">
    <location>
        <begin position="337"/>
        <end position="358"/>
    </location>
</feature>
<accession>A0A2T7VR60</accession>
<feature type="transmembrane region" description="Helical" evidence="7">
    <location>
        <begin position="156"/>
        <end position="177"/>
    </location>
</feature>
<dbReference type="PANTHER" id="PTHR30250:SF10">
    <property type="entry name" value="LIPOPOLYSACCHARIDE BIOSYNTHESIS PROTEIN WZXC"/>
    <property type="match status" value="1"/>
</dbReference>
<feature type="transmembrane region" description="Helical" evidence="7">
    <location>
        <begin position="54"/>
        <end position="73"/>
    </location>
</feature>
<feature type="transmembrane region" description="Helical" evidence="7">
    <location>
        <begin position="183"/>
        <end position="203"/>
    </location>
</feature>
<dbReference type="Pfam" id="PF13440">
    <property type="entry name" value="Polysacc_synt_3"/>
    <property type="match status" value="1"/>
</dbReference>
<evidence type="ECO:0000313" key="9">
    <source>
        <dbReference type="Proteomes" id="UP000244649"/>
    </source>
</evidence>
<dbReference type="RefSeq" id="WP_116538599.1">
    <property type="nucleotide sequence ID" value="NZ_QDFT01000073.1"/>
</dbReference>
<evidence type="ECO:0000256" key="7">
    <source>
        <dbReference type="SAM" id="Phobius"/>
    </source>
</evidence>
<evidence type="ECO:0000256" key="2">
    <source>
        <dbReference type="ARBA" id="ARBA00007430"/>
    </source>
</evidence>